<dbReference type="EC" id="2.7.7.65" evidence="1"/>
<accession>A0ACC6P4A3</accession>
<keyword evidence="1" id="KW-0548">Nucleotidyltransferase</keyword>
<name>A0ACC6P4A3_9BURK</name>
<gene>
    <name evidence="1" type="ORF">RV045_11595</name>
</gene>
<evidence type="ECO:0000313" key="2">
    <source>
        <dbReference type="Proteomes" id="UP001364695"/>
    </source>
</evidence>
<dbReference type="EMBL" id="JAWDIE010000019">
    <property type="protein sequence ID" value="MEJ7139066.1"/>
    <property type="molecule type" value="Genomic_DNA"/>
</dbReference>
<comment type="caution">
    <text evidence="1">The sequence shown here is derived from an EMBL/GenBank/DDBJ whole genome shotgun (WGS) entry which is preliminary data.</text>
</comment>
<keyword evidence="2" id="KW-1185">Reference proteome</keyword>
<evidence type="ECO:0000313" key="1">
    <source>
        <dbReference type="EMBL" id="MEJ7139066.1"/>
    </source>
</evidence>
<sequence length="535" mass="59250">MEELPPQSPRLPRWRSPLLLCVLAGLLLLPMLWNDPPLMKLMGAAGLGLLLLAGHSSRRRERIWRDSLIQQENSSTDELERLRAEHAHVMAALDRLPEALVIYDAQERLLLCNQRHRELFPRSAPYMQPGQLLQDIVRQTRLNGEAENPSVRPMALDRPQGSGSDLLQPLADGRWVRLRQKQGSDGSLAQLRVEVTPEVRQQEALQQLKDGLRRTQQMLQEVINALPGGVALYDGQQRLLMANAQMTEFYPALSDQLRPGVRLEDLLRAGLRRRIFPQATGHEDEWIQSQIDAYIYAEGSDRPVRRVCRLADGRKMSISTKYLSGGGYLGLHQELTLAARPDSDSVPDYPERLHTTDPLTGLSSRRYFDVTAQGAWGRGQRTSTPMSVALIDVDQLKAYNDHYGHLSGDDCLRQVGQVLEATLKTDSPPGGFVARYSGEAFVMVLPDQALAPAQALLQRAQQALRDQAIPHDASTVDACVTVSIGLACAIPRPGSELSQLLAAADSALAEAKSSGRNTLQTASLEFPNRRAAVHV</sequence>
<reference evidence="1" key="1">
    <citation type="submission" date="2023-10" db="EMBL/GenBank/DDBJ databases">
        <title>Amphibacter perezi, gen. nov., sp. nov. a novel taxa of the family Comamonadaceae, class Betaproteobacteria isolated from the skin microbiota of Pelophylax perezi from different populations.</title>
        <authorList>
            <person name="Costa S."/>
            <person name="Proenca D.N."/>
            <person name="Lopes I."/>
            <person name="Morais P.V."/>
        </authorList>
    </citation>
    <scope>NUCLEOTIDE SEQUENCE</scope>
    <source>
        <strain evidence="1">SL12-8</strain>
    </source>
</reference>
<dbReference type="Proteomes" id="UP001364695">
    <property type="component" value="Unassembled WGS sequence"/>
</dbReference>
<organism evidence="1 2">
    <name type="scientific">Amphibiibacter pelophylacis</name>
    <dbReference type="NCBI Taxonomy" id="1799477"/>
    <lineage>
        <taxon>Bacteria</taxon>
        <taxon>Pseudomonadati</taxon>
        <taxon>Pseudomonadota</taxon>
        <taxon>Betaproteobacteria</taxon>
        <taxon>Burkholderiales</taxon>
        <taxon>Sphaerotilaceae</taxon>
        <taxon>Amphibiibacter</taxon>
    </lineage>
</organism>
<proteinExistence type="predicted"/>
<keyword evidence="1" id="KW-0808">Transferase</keyword>
<protein>
    <submittedName>
        <fullName evidence="1">Diguanylate cyclase</fullName>
        <ecNumber evidence="1">2.7.7.65</ecNumber>
    </submittedName>
</protein>